<organism evidence="3">
    <name type="scientific">bioreactor metagenome</name>
    <dbReference type="NCBI Taxonomy" id="1076179"/>
    <lineage>
        <taxon>unclassified sequences</taxon>
        <taxon>metagenomes</taxon>
        <taxon>ecological metagenomes</taxon>
    </lineage>
</organism>
<dbReference type="EMBL" id="VSSQ01001323">
    <property type="protein sequence ID" value="MPM07321.1"/>
    <property type="molecule type" value="Genomic_DNA"/>
</dbReference>
<accession>A0A644WUP8</accession>
<evidence type="ECO:0000256" key="1">
    <source>
        <dbReference type="ARBA" id="ARBA00006484"/>
    </source>
</evidence>
<dbReference type="FunFam" id="3.40.50.720:FF:000047">
    <property type="entry name" value="NADP-dependent L-serine/L-allo-threonine dehydrogenase"/>
    <property type="match status" value="1"/>
</dbReference>
<dbReference type="AlphaFoldDB" id="A0A644WUP8"/>
<evidence type="ECO:0000313" key="3">
    <source>
        <dbReference type="EMBL" id="MPM07321.1"/>
    </source>
</evidence>
<gene>
    <name evidence="3" type="primary">ydfG_7</name>
    <name evidence="3" type="ORF">SDC9_53627</name>
</gene>
<protein>
    <submittedName>
        <fullName evidence="3">NADP-dependent 3-hydroxy acid dehydrogenase YdfG</fullName>
        <ecNumber evidence="3">1.1.1.381</ecNumber>
    </submittedName>
</protein>
<evidence type="ECO:0000256" key="2">
    <source>
        <dbReference type="ARBA" id="ARBA00023002"/>
    </source>
</evidence>
<dbReference type="InterPro" id="IPR002347">
    <property type="entry name" value="SDR_fam"/>
</dbReference>
<proteinExistence type="inferred from homology"/>
<dbReference type="PROSITE" id="PS00061">
    <property type="entry name" value="ADH_SHORT"/>
    <property type="match status" value="1"/>
</dbReference>
<dbReference type="PRINTS" id="PR00081">
    <property type="entry name" value="GDHRDH"/>
</dbReference>
<name>A0A644WUP8_9ZZZZ</name>
<dbReference type="SUPFAM" id="SSF51735">
    <property type="entry name" value="NAD(P)-binding Rossmann-fold domains"/>
    <property type="match status" value="1"/>
</dbReference>
<dbReference type="GO" id="GO:0016616">
    <property type="term" value="F:oxidoreductase activity, acting on the CH-OH group of donors, NAD or NADP as acceptor"/>
    <property type="evidence" value="ECO:0007669"/>
    <property type="project" value="UniProtKB-ARBA"/>
</dbReference>
<comment type="caution">
    <text evidence="3">The sequence shown here is derived from an EMBL/GenBank/DDBJ whole genome shotgun (WGS) entry which is preliminary data.</text>
</comment>
<dbReference type="PANTHER" id="PTHR42901">
    <property type="entry name" value="ALCOHOL DEHYDROGENASE"/>
    <property type="match status" value="1"/>
</dbReference>
<keyword evidence="2 3" id="KW-0560">Oxidoreductase</keyword>
<reference evidence="3" key="1">
    <citation type="submission" date="2019-08" db="EMBL/GenBank/DDBJ databases">
        <authorList>
            <person name="Kucharzyk K."/>
            <person name="Murdoch R.W."/>
            <person name="Higgins S."/>
            <person name="Loffler F."/>
        </authorList>
    </citation>
    <scope>NUCLEOTIDE SEQUENCE</scope>
</reference>
<dbReference type="Pfam" id="PF00106">
    <property type="entry name" value="adh_short"/>
    <property type="match status" value="1"/>
</dbReference>
<dbReference type="InterPro" id="IPR036291">
    <property type="entry name" value="NAD(P)-bd_dom_sf"/>
</dbReference>
<comment type="similarity">
    <text evidence="1">Belongs to the short-chain dehydrogenases/reductases (SDR) family.</text>
</comment>
<dbReference type="PRINTS" id="PR00080">
    <property type="entry name" value="SDRFAMILY"/>
</dbReference>
<dbReference type="InterPro" id="IPR020904">
    <property type="entry name" value="Sc_DH/Rdtase_CS"/>
</dbReference>
<dbReference type="Gene3D" id="3.40.50.720">
    <property type="entry name" value="NAD(P)-binding Rossmann-like Domain"/>
    <property type="match status" value="1"/>
</dbReference>
<dbReference type="PANTHER" id="PTHR42901:SF1">
    <property type="entry name" value="ALCOHOL DEHYDROGENASE"/>
    <property type="match status" value="1"/>
</dbReference>
<dbReference type="EC" id="1.1.1.381" evidence="3"/>
<sequence>MVKAIASLPAEWKNIDVLVNNAGLALGLNPVQDGHLDHWETMIDTNVKGLLYLTKAVVVQMIERRSGHIINIGSIAGREAYANGNVYCASKAAVDSLTKGMRIDFLPYNIKVTQVAPGAVETEFSLVRFEGDATRATNVYKGYQPLSPDDVADAVYYVAALPPHVNVNDLLLMPTAQAAAGIFHKE</sequence>